<proteinExistence type="inferred from homology"/>
<dbReference type="EMBL" id="PGCK01000009">
    <property type="protein sequence ID" value="MCD1295496.1"/>
    <property type="molecule type" value="Genomic_DNA"/>
</dbReference>
<dbReference type="Proteomes" id="UP001320159">
    <property type="component" value="Unassembled WGS sequence"/>
</dbReference>
<dbReference type="Pfam" id="PF08069">
    <property type="entry name" value="Ribosomal_S13_N"/>
    <property type="match status" value="1"/>
</dbReference>
<comment type="similarity">
    <text evidence="1 4 5">Belongs to the universal ribosomal protein uS15 family.</text>
</comment>
<dbReference type="PROSITE" id="PS00362">
    <property type="entry name" value="RIBOSOMAL_S15"/>
    <property type="match status" value="1"/>
</dbReference>
<sequence length="152" mass="17149">MAKMHTRRKGRAKSTKPVRKASPAWLTMKKEEVEKLVTGMASQNVPTSVIGITLRDKYGVPDIKQVTGKKVSKILKENNVGPKLPEDLTNLIKKAIGLHKHLAENHHDLHNKRALQLTESKIRRLVKYYHASGVLPMDWVYSPATAEILISR</sequence>
<comment type="caution">
    <text evidence="8">The sequence shown here is derived from an EMBL/GenBank/DDBJ whole genome shotgun (WGS) entry which is preliminary data.</text>
</comment>
<evidence type="ECO:0000256" key="5">
    <source>
        <dbReference type="RuleBase" id="RU003919"/>
    </source>
</evidence>
<keyword evidence="9" id="KW-1185">Reference proteome</keyword>
<evidence type="ECO:0000256" key="1">
    <source>
        <dbReference type="ARBA" id="ARBA00008434"/>
    </source>
</evidence>
<dbReference type="PANTHER" id="PTHR11885:SF6">
    <property type="entry name" value="SMALL RIBOSOMAL SUBUNIT PROTEIN US15"/>
    <property type="match status" value="1"/>
</dbReference>
<keyword evidence="2 4" id="KW-0689">Ribosomal protein</keyword>
<dbReference type="SMART" id="SM01387">
    <property type="entry name" value="Ribosomal_S15"/>
    <property type="match status" value="1"/>
</dbReference>
<dbReference type="InterPro" id="IPR012606">
    <property type="entry name" value="Ribosomal_uS15_N"/>
</dbReference>
<gene>
    <name evidence="4" type="primary">rps15</name>
    <name evidence="8" type="ORF">CUJ83_10845</name>
</gene>
<dbReference type="Pfam" id="PF00312">
    <property type="entry name" value="Ribosomal_S15"/>
    <property type="match status" value="1"/>
</dbReference>
<dbReference type="FunFam" id="1.10.287.10:FF:000003">
    <property type="entry name" value="40S ribosomal protein S13"/>
    <property type="match status" value="1"/>
</dbReference>
<organism evidence="8 9">
    <name type="scientific">Methanooceanicella nereidis</name>
    <dbReference type="NCBI Taxonomy" id="2052831"/>
    <lineage>
        <taxon>Archaea</taxon>
        <taxon>Methanobacteriati</taxon>
        <taxon>Methanobacteriota</taxon>
        <taxon>Stenosarchaea group</taxon>
        <taxon>Methanomicrobia</taxon>
        <taxon>Methanocellales</taxon>
        <taxon>Methanocellaceae</taxon>
        <taxon>Methanooceanicella</taxon>
    </lineage>
</organism>
<dbReference type="NCBIfam" id="NF006331">
    <property type="entry name" value="PRK08561.1"/>
    <property type="match status" value="1"/>
</dbReference>
<evidence type="ECO:0000256" key="4">
    <source>
        <dbReference type="HAMAP-Rule" id="MF_01343"/>
    </source>
</evidence>
<keyword evidence="3 4" id="KW-0687">Ribonucleoprotein</keyword>
<evidence type="ECO:0000259" key="7">
    <source>
        <dbReference type="SMART" id="SM01386"/>
    </source>
</evidence>
<feature type="domain" description="Small ribosomal subunit protein uS15 N-terminal" evidence="7">
    <location>
        <begin position="1"/>
        <end position="60"/>
    </location>
</feature>
<dbReference type="SUPFAM" id="SSF47060">
    <property type="entry name" value="S15/NS1 RNA-binding domain"/>
    <property type="match status" value="1"/>
</dbReference>
<dbReference type="RefSeq" id="WP_369424183.1">
    <property type="nucleotide sequence ID" value="NZ_PGCK01000009.1"/>
</dbReference>
<evidence type="ECO:0000256" key="6">
    <source>
        <dbReference type="SAM" id="MobiDB-lite"/>
    </source>
</evidence>
<dbReference type="InterPro" id="IPR023029">
    <property type="entry name" value="Ribosomal_uS15_arc_euk"/>
</dbReference>
<feature type="compositionally biased region" description="Basic residues" evidence="6">
    <location>
        <begin position="1"/>
        <end position="19"/>
    </location>
</feature>
<name>A0AAP2W7X0_9EURY</name>
<feature type="region of interest" description="Disordered" evidence="6">
    <location>
        <begin position="1"/>
        <end position="21"/>
    </location>
</feature>
<dbReference type="HAMAP" id="MF_01343_A">
    <property type="entry name" value="Ribosomal_uS15_A"/>
    <property type="match status" value="1"/>
</dbReference>
<dbReference type="AlphaFoldDB" id="A0AAP2W7X0"/>
<evidence type="ECO:0000256" key="3">
    <source>
        <dbReference type="ARBA" id="ARBA00023274"/>
    </source>
</evidence>
<dbReference type="GO" id="GO:0022627">
    <property type="term" value="C:cytosolic small ribosomal subunit"/>
    <property type="evidence" value="ECO:0007669"/>
    <property type="project" value="TreeGrafter"/>
</dbReference>
<dbReference type="Gene3D" id="4.10.860.130">
    <property type="match status" value="1"/>
</dbReference>
<protein>
    <recommendedName>
        <fullName evidence="4">Small ribosomal subunit protein uS15</fullName>
    </recommendedName>
</protein>
<dbReference type="InterPro" id="IPR000589">
    <property type="entry name" value="Ribosomal_uS15"/>
</dbReference>
<dbReference type="PANTHER" id="PTHR11885">
    <property type="entry name" value="RIBOSOMAL PROTEIN S15P/S13E"/>
    <property type="match status" value="1"/>
</dbReference>
<dbReference type="SMART" id="SM01386">
    <property type="entry name" value="Ribosomal_S13_N"/>
    <property type="match status" value="1"/>
</dbReference>
<dbReference type="InterPro" id="IPR009068">
    <property type="entry name" value="uS15_NS1_RNA-bd_sf"/>
</dbReference>
<dbReference type="CDD" id="cd00353">
    <property type="entry name" value="Ribosomal_S15p_S13e"/>
    <property type="match status" value="1"/>
</dbReference>
<dbReference type="GO" id="GO:0070181">
    <property type="term" value="F:small ribosomal subunit rRNA binding"/>
    <property type="evidence" value="ECO:0007669"/>
    <property type="project" value="TreeGrafter"/>
</dbReference>
<comment type="subunit">
    <text evidence="4">Part of the 30S ribosomal subunit.</text>
</comment>
<dbReference type="GO" id="GO:0003735">
    <property type="term" value="F:structural constituent of ribosome"/>
    <property type="evidence" value="ECO:0007669"/>
    <property type="project" value="InterPro"/>
</dbReference>
<evidence type="ECO:0000313" key="8">
    <source>
        <dbReference type="EMBL" id="MCD1295496.1"/>
    </source>
</evidence>
<dbReference type="GO" id="GO:0006412">
    <property type="term" value="P:translation"/>
    <property type="evidence" value="ECO:0007669"/>
    <property type="project" value="UniProtKB-UniRule"/>
</dbReference>
<evidence type="ECO:0000256" key="2">
    <source>
        <dbReference type="ARBA" id="ARBA00022980"/>
    </source>
</evidence>
<accession>A0AAP2W7X0</accession>
<evidence type="ECO:0000313" key="9">
    <source>
        <dbReference type="Proteomes" id="UP001320159"/>
    </source>
</evidence>
<reference evidence="8 9" key="1">
    <citation type="submission" date="2017-11" db="EMBL/GenBank/DDBJ databases">
        <title>Isolation and Characterization of Family Methanocellaceae Species from Potential Methane Hydrate Area Offshore Southwestern Taiwan.</title>
        <authorList>
            <person name="Zhang W.-L."/>
            <person name="Chen W.-C."/>
            <person name="Lai M.-C."/>
            <person name="Chen S.-C."/>
        </authorList>
    </citation>
    <scope>NUCLEOTIDE SEQUENCE [LARGE SCALE GENOMIC DNA]</scope>
    <source>
        <strain evidence="8 9">CWC-04</strain>
    </source>
</reference>
<dbReference type="Gene3D" id="1.10.287.10">
    <property type="entry name" value="S15/NS1, RNA-binding"/>
    <property type="match status" value="1"/>
</dbReference>